<feature type="non-terminal residue" evidence="1">
    <location>
        <position position="1"/>
    </location>
</feature>
<organism evidence="1 2">
    <name type="scientific">Drosophila busckii</name>
    <name type="common">Fruit fly</name>
    <dbReference type="NCBI Taxonomy" id="30019"/>
    <lineage>
        <taxon>Eukaryota</taxon>
        <taxon>Metazoa</taxon>
        <taxon>Ecdysozoa</taxon>
        <taxon>Arthropoda</taxon>
        <taxon>Hexapoda</taxon>
        <taxon>Insecta</taxon>
        <taxon>Pterygota</taxon>
        <taxon>Neoptera</taxon>
        <taxon>Endopterygota</taxon>
        <taxon>Diptera</taxon>
        <taxon>Brachycera</taxon>
        <taxon>Muscomorpha</taxon>
        <taxon>Ephydroidea</taxon>
        <taxon>Drosophilidae</taxon>
        <taxon>Drosophila</taxon>
    </lineage>
</organism>
<dbReference type="Proteomes" id="UP000494163">
    <property type="component" value="Chromosome X"/>
</dbReference>
<dbReference type="EMBL" id="CP012528">
    <property type="protein sequence ID" value="ALC48870.1"/>
    <property type="molecule type" value="Genomic_DNA"/>
</dbReference>
<dbReference type="STRING" id="30019.A0A0M4F9H4"/>
<evidence type="ECO:0000313" key="1">
    <source>
        <dbReference type="EMBL" id="ALC48870.1"/>
    </source>
</evidence>
<proteinExistence type="predicted"/>
<sequence length="392" mass="46613">KVQFLNYFYSLFDFVLFTNYKQSARFFLIIDPTVMPQLKVLKDDQAPLQQQQLLPSAFAPQCETQLEKDIKDLDTILQILLKQPYSMSMDEQLIDEQDTEQQQQQMLDEKSTLHGRKVLNVLLKRLWRRRRAEALILNCLLKKYKEKSRYLLDNLYLHNRWIWRQQQRADRLALKLSKAQIVATQAKLFNETMERQRRKELDALTQDLNNNAEALLLSRREMFREFAKFRELAKQLADLQRENTCNEIYIEELKEQLLLAERSFPAEHIEQLLHDIREIKQLAYRVIIEQAKNYDQSIYELELKYTQLLEKHQRSQLSIIKRKLNALGNLLCCLFGGRFLRIQWPDFRFLLCKLVGSFLNYMCGNSVKIKTLIVSLPLALVLIGSIYFEGKL</sequence>
<keyword evidence="2" id="KW-1185">Reference proteome</keyword>
<gene>
    <name evidence="1" type="ORF">Dbus_chrXg726</name>
</gene>
<protein>
    <submittedName>
        <fullName evidence="1">Maker304</fullName>
    </submittedName>
</protein>
<accession>A0A0M4F9H4</accession>
<reference evidence="1 2" key="1">
    <citation type="submission" date="2015-08" db="EMBL/GenBank/DDBJ databases">
        <title>Ancestral chromatin configuration constrains chromatin evolution on differentiating sex chromosomes in Drosophila.</title>
        <authorList>
            <person name="Zhou Q."/>
            <person name="Bachtrog D."/>
        </authorList>
    </citation>
    <scope>NUCLEOTIDE SEQUENCE [LARGE SCALE GENOMIC DNA]</scope>
    <source>
        <tissue evidence="1">Whole larvae</tissue>
    </source>
</reference>
<dbReference type="AlphaFoldDB" id="A0A0M4F9H4"/>
<dbReference type="SMR" id="A0A0M4F9H4"/>
<evidence type="ECO:0000313" key="2">
    <source>
        <dbReference type="Proteomes" id="UP000494163"/>
    </source>
</evidence>
<dbReference type="OrthoDB" id="7856917at2759"/>
<name>A0A0M4F9H4_DROBS</name>
<dbReference type="OMA" id="QECNSFA"/>